<proteinExistence type="predicted"/>
<dbReference type="RefSeq" id="WP_009538991.1">
    <property type="nucleotide sequence ID" value="NZ_ANHY01000003.1"/>
</dbReference>
<dbReference type="InterPro" id="IPR041374">
    <property type="entry name" value="BaeRF_family12"/>
</dbReference>
<feature type="compositionally biased region" description="Basic and acidic residues" evidence="1">
    <location>
        <begin position="40"/>
        <end position="53"/>
    </location>
</feature>
<protein>
    <recommendedName>
        <fullName evidence="4">Host attachment protein</fullName>
    </recommendedName>
</protein>
<dbReference type="InterPro" id="IPR042226">
    <property type="entry name" value="eFR1_2_sf"/>
</dbReference>
<evidence type="ECO:0000256" key="1">
    <source>
        <dbReference type="SAM" id="MobiDB-lite"/>
    </source>
</evidence>
<evidence type="ECO:0000313" key="3">
    <source>
        <dbReference type="Proteomes" id="UP000009881"/>
    </source>
</evidence>
<dbReference type="Pfam" id="PF18856">
    <property type="entry name" value="baeRF_family12"/>
    <property type="match status" value="1"/>
</dbReference>
<evidence type="ECO:0000313" key="2">
    <source>
        <dbReference type="EMBL" id="EKV32503.1"/>
    </source>
</evidence>
<dbReference type="EMBL" id="ANHY01000003">
    <property type="protein sequence ID" value="EKV32503.1"/>
    <property type="molecule type" value="Genomic_DNA"/>
</dbReference>
<feature type="compositionally biased region" description="Basic and acidic residues" evidence="1">
    <location>
        <begin position="65"/>
        <end position="75"/>
    </location>
</feature>
<dbReference type="Gene3D" id="3.30.420.60">
    <property type="entry name" value="eRF1 domain 2"/>
    <property type="match status" value="1"/>
</dbReference>
<feature type="region of interest" description="Disordered" evidence="1">
    <location>
        <begin position="40"/>
        <end position="75"/>
    </location>
</feature>
<sequence>MDAKKTWILVADGTHARLFSHDGPGKPLRAVDHRDFEGEAVKGREAYRDKPGRASDVSQAAPGRHVYEPKTNPMDEERHDLMREVMDDLNRHAQRNDFDELIVCAPPQTMHEVRDQMPKPVQQKIVAEETKDYTGDNEAELEKHLSHLLPIDPNARRYADPDRPGPPR</sequence>
<dbReference type="OrthoDB" id="9812459at2"/>
<gene>
    <name evidence="2" type="ORF">C882_2582</name>
</gene>
<evidence type="ECO:0008006" key="4">
    <source>
        <dbReference type="Google" id="ProtNLM"/>
    </source>
</evidence>
<dbReference type="AlphaFoldDB" id="K9HQE1"/>
<keyword evidence="3" id="KW-1185">Reference proteome</keyword>
<organism evidence="2 3">
    <name type="scientific">Caenispirillum salinarum AK4</name>
    <dbReference type="NCBI Taxonomy" id="1238182"/>
    <lineage>
        <taxon>Bacteria</taxon>
        <taxon>Pseudomonadati</taxon>
        <taxon>Pseudomonadota</taxon>
        <taxon>Alphaproteobacteria</taxon>
        <taxon>Rhodospirillales</taxon>
        <taxon>Novispirillaceae</taxon>
        <taxon>Caenispirillum</taxon>
    </lineage>
</organism>
<reference evidence="2 3" key="1">
    <citation type="journal article" date="2013" name="Genome Announc.">
        <title>Draft Genome Sequence of an Alphaproteobacterium, Caenispirillum salinarum AK4(T), Isolated from a Solar Saltern.</title>
        <authorList>
            <person name="Khatri I."/>
            <person name="Singh A."/>
            <person name="Korpole S."/>
            <person name="Pinnaka A.K."/>
            <person name="Subramanian S."/>
        </authorList>
    </citation>
    <scope>NUCLEOTIDE SEQUENCE [LARGE SCALE GENOMIC DNA]</scope>
    <source>
        <strain evidence="2 3">AK4</strain>
    </source>
</reference>
<dbReference type="STRING" id="1238182.C882_2582"/>
<comment type="caution">
    <text evidence="2">The sequence shown here is derived from an EMBL/GenBank/DDBJ whole genome shotgun (WGS) entry which is preliminary data.</text>
</comment>
<feature type="compositionally biased region" description="Basic and acidic residues" evidence="1">
    <location>
        <begin position="154"/>
        <end position="168"/>
    </location>
</feature>
<dbReference type="Proteomes" id="UP000009881">
    <property type="component" value="Unassembled WGS sequence"/>
</dbReference>
<accession>K9HQE1</accession>
<dbReference type="eggNOG" id="COG5622">
    <property type="taxonomic scope" value="Bacteria"/>
</dbReference>
<feature type="region of interest" description="Disordered" evidence="1">
    <location>
        <begin position="146"/>
        <end position="168"/>
    </location>
</feature>
<name>K9HQE1_9PROT</name>